<dbReference type="Gene3D" id="3.30.830.10">
    <property type="entry name" value="Metalloenzyme, LuxS/M16 peptidase-like"/>
    <property type="match status" value="4"/>
</dbReference>
<evidence type="ECO:0000256" key="1">
    <source>
        <dbReference type="SAM" id="Coils"/>
    </source>
</evidence>
<organism evidence="3 4">
    <name type="scientific">Winmispira thermophila (strain ATCC 700085 / DSM 6578 / Z-1203)</name>
    <name type="common">Spirochaeta thermophila</name>
    <dbReference type="NCBI Taxonomy" id="869211"/>
    <lineage>
        <taxon>Bacteria</taxon>
        <taxon>Pseudomonadati</taxon>
        <taxon>Spirochaetota</taxon>
        <taxon>Spirochaetia</taxon>
        <taxon>Winmispirales</taxon>
        <taxon>Winmispiraceae</taxon>
        <taxon>Winmispira</taxon>
    </lineage>
</organism>
<reference evidence="3 4" key="1">
    <citation type="submission" date="2011-06" db="EMBL/GenBank/DDBJ databases">
        <title>The complete genome of Spirochaeta thermophila DSM 6578.</title>
        <authorList>
            <consortium name="US DOE Joint Genome Institute (JGI-PGF)"/>
            <person name="Lucas S."/>
            <person name="Lapidus A."/>
            <person name="Bruce D."/>
            <person name="Goodwin L."/>
            <person name="Pitluck S."/>
            <person name="Peters L."/>
            <person name="Kyrpides N."/>
            <person name="Mavromatis K."/>
            <person name="Ivanova N."/>
            <person name="Mikailova N."/>
            <person name="Pagani I."/>
            <person name="Chertkov O."/>
            <person name="Detter J.C."/>
            <person name="Tapia R."/>
            <person name="Han C."/>
            <person name="Land M."/>
            <person name="Hauser L."/>
            <person name="Markowitz V."/>
            <person name="Cheng J.-F."/>
            <person name="Hugenholtz P."/>
            <person name="Woyke T."/>
            <person name="Wu D."/>
            <person name="Spring S."/>
            <person name="Merkhoffer B."/>
            <person name="Schneider S."/>
            <person name="Klenk H.-P."/>
            <person name="Eisen J.A."/>
        </authorList>
    </citation>
    <scope>NUCLEOTIDE SEQUENCE [LARGE SCALE GENOMIC DNA]</scope>
    <source>
        <strain evidence="4">ATCC 700085 / DSM 6578 / Z-1203</strain>
    </source>
</reference>
<dbReference type="Pfam" id="PF08367">
    <property type="entry name" value="M16C_assoc"/>
    <property type="match status" value="1"/>
</dbReference>
<dbReference type="InterPro" id="IPR007863">
    <property type="entry name" value="Peptidase_M16_C"/>
</dbReference>
<dbReference type="PANTHER" id="PTHR43016">
    <property type="entry name" value="PRESEQUENCE PROTEASE"/>
    <property type="match status" value="1"/>
</dbReference>
<dbReference type="Proteomes" id="UP000007254">
    <property type="component" value="Chromosome"/>
</dbReference>
<dbReference type="HOGENOM" id="CLU_009165_1_0_12"/>
<evidence type="ECO:0000259" key="2">
    <source>
        <dbReference type="SMART" id="SM01264"/>
    </source>
</evidence>
<name>G0GEE2_WINT7</name>
<dbReference type="SUPFAM" id="SSF63411">
    <property type="entry name" value="LuxS/MPP-like metallohydrolase"/>
    <property type="match status" value="4"/>
</dbReference>
<accession>G0GEE2</accession>
<dbReference type="SMART" id="SM01264">
    <property type="entry name" value="M16C_associated"/>
    <property type="match status" value="1"/>
</dbReference>
<dbReference type="OrthoDB" id="9762027at2"/>
<dbReference type="GO" id="GO:0046872">
    <property type="term" value="F:metal ion binding"/>
    <property type="evidence" value="ECO:0007669"/>
    <property type="project" value="InterPro"/>
</dbReference>
<protein>
    <submittedName>
        <fullName evidence="3">Peptidase M16C associated domain protein</fullName>
    </submittedName>
</protein>
<proteinExistence type="predicted"/>
<dbReference type="RefSeq" id="WP_014625599.1">
    <property type="nucleotide sequence ID" value="NC_017583.1"/>
</dbReference>
<dbReference type="AlphaFoldDB" id="G0GEE2"/>
<evidence type="ECO:0000313" key="4">
    <source>
        <dbReference type="Proteomes" id="UP000007254"/>
    </source>
</evidence>
<dbReference type="Pfam" id="PF22516">
    <property type="entry name" value="PreP_C"/>
    <property type="match status" value="1"/>
</dbReference>
<keyword evidence="1" id="KW-0175">Coiled coil</keyword>
<dbReference type="EMBL" id="CP002903">
    <property type="protein sequence ID" value="AEJ62279.1"/>
    <property type="molecule type" value="Genomic_DNA"/>
</dbReference>
<keyword evidence="4" id="KW-1185">Reference proteome</keyword>
<dbReference type="InterPro" id="IPR055130">
    <property type="entry name" value="PreP_C"/>
</dbReference>
<dbReference type="KEGG" id="stq:Spith_2021"/>
<dbReference type="InterPro" id="IPR011249">
    <property type="entry name" value="Metalloenz_LuxS/M16"/>
</dbReference>
<sequence length="972" mass="109235">MREHLVPGTRVGGFLIKEVDAVPDFTGVGIRAVHEPTGLEVYHLYNDDDENFFAFVFKTLPDDDKGTPHILEHTVLCGSERFPLKDPFAVLMKGSLASFLNAMTYPDRTIYPAGSTVKEDYFNLMKVYGDAVFFPLLREEAFMQEGHRLEWVPDGRLVRVGVVYNEMKGVYSDPEAVSGEWSLRGLFSESPYRFESGGDPHAIPSLTYEEFVRFHRDHYHPSRCKVMLYGNIPTEEQLAFLEREFLSRCEGRRAPDTRVPFQARWEVPRTMEKTYGIGEGEPLEGRSIMTVNWLLTTLWDRFTTMSLEVLSEVLVGHDGAPLRKALLESGLGEDVASTTGIESEIFQPVFSAGLKGTDPERAGEIEECIFSSLRELAEEGIDRELIESVLRRVEFRFRELPGKRNAGLSLIRRVVRGWIYDIPPGFMLEFLPVFEALKARLAEEPDYFSRLIKEYFLENPHRLTLVVRPEPGKLAREEEAERRALEELGARLSEEERREVQEKAERVRVFQQSPDDQGVIPLLRREDLPREVERIPQEEVVCTGVPVYVHPLETNGIVYVDLLFPLSGINQEELPYVPLLVDVLEGGGLPDMSYDRVAVRLSLTTGGFSVEEDATSHLLTREPVPQVVVRVKMLEQYVEEGLGLVRRLLEEVDVRDEKRLRMLFLELKQDFVSSIVPSGHSFMSLRAEAAFSRAMRLEEAWGGVSQFFFLREREKEGLAGVGEVLEGMRRRVVVKGGLVAGITGRGEGVRRVQRVLEEWFGAMEEGMGGGVPEGPEVGRVAEAFVAPSKVAYVAQAVPALRLGEEGFSAMVVLAHLLKGGPLWERVRMEGGAYGAFAGASAMEGVFTVTSYRDPHVRRTLQVVREVVEEVAERGVPEDVVEQAVRGVVGREIAPDGPGVKGFRALRRCVLGIGDEVRQAYREGVLGCGVREVQEAARRLVERWDEGRVAVLGDGERVAELEGMPHRKVVLPL</sequence>
<dbReference type="GO" id="GO:0016485">
    <property type="term" value="P:protein processing"/>
    <property type="evidence" value="ECO:0007669"/>
    <property type="project" value="TreeGrafter"/>
</dbReference>
<dbReference type="PANTHER" id="PTHR43016:SF13">
    <property type="entry name" value="PRESEQUENCE PROTEASE, MITOCHONDRIAL"/>
    <property type="match status" value="1"/>
</dbReference>
<dbReference type="GO" id="GO:0004222">
    <property type="term" value="F:metalloendopeptidase activity"/>
    <property type="evidence" value="ECO:0007669"/>
    <property type="project" value="TreeGrafter"/>
</dbReference>
<feature type="coiled-coil region" evidence="1">
    <location>
        <begin position="475"/>
        <end position="505"/>
    </location>
</feature>
<feature type="domain" description="Peptidase M16C associated" evidence="2">
    <location>
        <begin position="467"/>
        <end position="713"/>
    </location>
</feature>
<dbReference type="Pfam" id="PF05193">
    <property type="entry name" value="Peptidase_M16_C"/>
    <property type="match status" value="1"/>
</dbReference>
<evidence type="ECO:0000313" key="3">
    <source>
        <dbReference type="EMBL" id="AEJ62279.1"/>
    </source>
</evidence>
<dbReference type="InterPro" id="IPR013578">
    <property type="entry name" value="Peptidase_M16C_assoc"/>
</dbReference>
<dbReference type="STRING" id="869211.Spith_2021"/>
<gene>
    <name evidence="3" type="ordered locus">Spith_2021</name>
</gene>